<protein>
    <submittedName>
        <fullName evidence="2">Uncharacterized protein</fullName>
    </submittedName>
</protein>
<gene>
    <name evidence="2" type="ORF">PR048_033552</name>
</gene>
<name>A0ABQ9G1I1_9NEOP</name>
<accession>A0ABQ9G1I1</accession>
<evidence type="ECO:0000313" key="2">
    <source>
        <dbReference type="EMBL" id="KAJ8866028.1"/>
    </source>
</evidence>
<dbReference type="EMBL" id="JARBHB010000017">
    <property type="protein sequence ID" value="KAJ8866028.1"/>
    <property type="molecule type" value="Genomic_DNA"/>
</dbReference>
<evidence type="ECO:0000256" key="1">
    <source>
        <dbReference type="SAM" id="MobiDB-lite"/>
    </source>
</evidence>
<comment type="caution">
    <text evidence="2">The sequence shown here is derived from an EMBL/GenBank/DDBJ whole genome shotgun (WGS) entry which is preliminary data.</text>
</comment>
<reference evidence="2 3" key="1">
    <citation type="submission" date="2023-02" db="EMBL/GenBank/DDBJ databases">
        <title>LHISI_Scaffold_Assembly.</title>
        <authorList>
            <person name="Stuart O.P."/>
            <person name="Cleave R."/>
            <person name="Magrath M.J.L."/>
            <person name="Mikheyev A.S."/>
        </authorList>
    </citation>
    <scope>NUCLEOTIDE SEQUENCE [LARGE SCALE GENOMIC DNA]</scope>
    <source>
        <strain evidence="2">Daus_M_001</strain>
        <tissue evidence="2">Leg muscle</tissue>
    </source>
</reference>
<feature type="compositionally biased region" description="Basic and acidic residues" evidence="1">
    <location>
        <begin position="130"/>
        <end position="155"/>
    </location>
</feature>
<sequence length="214" mass="24003">MKGREIREITRESAPNNGIVRHDSVTRPGIEPGSPWWEASVLIAQPPRPQELKYCGGQGQQSINSAMGLRAGSCRMYEWLSFSDRRRAARAVTSEREVCDCEYQAVKSAVGRLDYWSRCPMRVIAVSVEQRRNEATGETGDPRENPPADGTVRHDSHMRKSGLTRARGSNPDRLGLRAQLRIMDDGLVIASIHWPTFRGSDKYKTRPVAPGTWT</sequence>
<keyword evidence="3" id="KW-1185">Reference proteome</keyword>
<proteinExistence type="predicted"/>
<dbReference type="Proteomes" id="UP001159363">
    <property type="component" value="Chromosome 16"/>
</dbReference>
<evidence type="ECO:0000313" key="3">
    <source>
        <dbReference type="Proteomes" id="UP001159363"/>
    </source>
</evidence>
<organism evidence="2 3">
    <name type="scientific">Dryococelus australis</name>
    <dbReference type="NCBI Taxonomy" id="614101"/>
    <lineage>
        <taxon>Eukaryota</taxon>
        <taxon>Metazoa</taxon>
        <taxon>Ecdysozoa</taxon>
        <taxon>Arthropoda</taxon>
        <taxon>Hexapoda</taxon>
        <taxon>Insecta</taxon>
        <taxon>Pterygota</taxon>
        <taxon>Neoptera</taxon>
        <taxon>Polyneoptera</taxon>
        <taxon>Phasmatodea</taxon>
        <taxon>Verophasmatodea</taxon>
        <taxon>Anareolatae</taxon>
        <taxon>Phasmatidae</taxon>
        <taxon>Eurycanthinae</taxon>
        <taxon>Dryococelus</taxon>
    </lineage>
</organism>
<feature type="region of interest" description="Disordered" evidence="1">
    <location>
        <begin position="130"/>
        <end position="171"/>
    </location>
</feature>